<evidence type="ECO:0000259" key="5">
    <source>
        <dbReference type="Pfam" id="PF00933"/>
    </source>
</evidence>
<dbReference type="AlphaFoldDB" id="A0A3N1ZTT9"/>
<dbReference type="InterPro" id="IPR017853">
    <property type="entry name" value="GH"/>
</dbReference>
<feature type="compositionally biased region" description="Low complexity" evidence="4">
    <location>
        <begin position="47"/>
        <end position="73"/>
    </location>
</feature>
<comment type="caution">
    <text evidence="6">The sequence shown here is derived from an EMBL/GenBank/DDBJ whole genome shotgun (WGS) entry which is preliminary data.</text>
</comment>
<comment type="similarity">
    <text evidence="1">Belongs to the glycosyl hydrolase 3 family.</text>
</comment>
<reference evidence="6 7" key="1">
    <citation type="submission" date="2018-11" db="EMBL/GenBank/DDBJ databases">
        <title>Sequencing the genomes of 1000 actinobacteria strains.</title>
        <authorList>
            <person name="Klenk H.-P."/>
        </authorList>
    </citation>
    <scope>NUCLEOTIDE SEQUENCE [LARGE SCALE GENOMIC DNA]</scope>
    <source>
        <strain evidence="6 7">DSM 10546</strain>
    </source>
</reference>
<evidence type="ECO:0000256" key="3">
    <source>
        <dbReference type="ARBA" id="ARBA00023295"/>
    </source>
</evidence>
<dbReference type="PANTHER" id="PTHR30480">
    <property type="entry name" value="BETA-HEXOSAMINIDASE-RELATED"/>
    <property type="match status" value="1"/>
</dbReference>
<dbReference type="SUPFAM" id="SSF51445">
    <property type="entry name" value="(Trans)glycosidases"/>
    <property type="match status" value="1"/>
</dbReference>
<organism evidence="6 7">
    <name type="scientific">Luteococcus japonicus</name>
    <dbReference type="NCBI Taxonomy" id="33984"/>
    <lineage>
        <taxon>Bacteria</taxon>
        <taxon>Bacillati</taxon>
        <taxon>Actinomycetota</taxon>
        <taxon>Actinomycetes</taxon>
        <taxon>Propionibacteriales</taxon>
        <taxon>Propionibacteriaceae</taxon>
        <taxon>Luteococcus</taxon>
    </lineage>
</organism>
<dbReference type="InterPro" id="IPR036962">
    <property type="entry name" value="Glyco_hydro_3_N_sf"/>
</dbReference>
<proteinExistence type="inferred from homology"/>
<evidence type="ECO:0000313" key="7">
    <source>
        <dbReference type="Proteomes" id="UP000275749"/>
    </source>
</evidence>
<evidence type="ECO:0000313" key="6">
    <source>
        <dbReference type="EMBL" id="ROR54270.1"/>
    </source>
</evidence>
<dbReference type="GO" id="GO:0005975">
    <property type="term" value="P:carbohydrate metabolic process"/>
    <property type="evidence" value="ECO:0007669"/>
    <property type="project" value="InterPro"/>
</dbReference>
<dbReference type="GO" id="GO:0009254">
    <property type="term" value="P:peptidoglycan turnover"/>
    <property type="evidence" value="ECO:0007669"/>
    <property type="project" value="TreeGrafter"/>
</dbReference>
<dbReference type="InterPro" id="IPR001764">
    <property type="entry name" value="Glyco_hydro_3_N"/>
</dbReference>
<keyword evidence="2" id="KW-0378">Hydrolase</keyword>
<dbReference type="Gene3D" id="3.20.20.300">
    <property type="entry name" value="Glycoside hydrolase, family 3, N-terminal domain"/>
    <property type="match status" value="1"/>
</dbReference>
<evidence type="ECO:0000256" key="1">
    <source>
        <dbReference type="ARBA" id="ARBA00005336"/>
    </source>
</evidence>
<dbReference type="Pfam" id="PF00933">
    <property type="entry name" value="Glyco_hydro_3"/>
    <property type="match status" value="1"/>
</dbReference>
<dbReference type="PANTHER" id="PTHR30480:SF16">
    <property type="entry name" value="GLYCOSIDE HYDROLASE FAMILY 3 DOMAIN PROTEIN"/>
    <property type="match status" value="1"/>
</dbReference>
<sequence length="432" mass="43968">MPCSGSSSRPTRQGSFPVIVSPARHIAVLATACALSLGLSGCGGGSQQADSPESAASSSAPAPTDGPDSAASDTAAQPTDTQSSEGESATSCLDMAKELDRKDQIGQLLMVGTNTVEPEPSVAEAIKEYGIGSVLYLGPGPRSLSGTAKVGENLQGNTGAQPPLLFATDQEGGQVQRLEGEGFSDLPSAVTQGRLSEAELRSKWLTWGQELKDAGVLYDLAPDADVVPAGTESGNAAVGALKRHYGSDPETVSAKATAVVEGLRDAGVASSLKHYPGLGRAAVNTDFGSATDDVTTLDDTASFTGPMAAGASSVMISSTIYSKVDPGVHAVFSSKIITEGLRGKEGWQKVVISDDLGAAAAVKEVPVAERAVRFVQAGGDLVINADPSSVGEMAEGLAKKADEDQAFADDLPEHAARVLALKAEVGLVECKA</sequence>
<keyword evidence="3" id="KW-0326">Glycosidase</keyword>
<protein>
    <submittedName>
        <fullName evidence="6">Beta-N-acetylhexosaminidase</fullName>
    </submittedName>
</protein>
<dbReference type="GO" id="GO:0004553">
    <property type="term" value="F:hydrolase activity, hydrolyzing O-glycosyl compounds"/>
    <property type="evidence" value="ECO:0007669"/>
    <property type="project" value="InterPro"/>
</dbReference>
<accession>A0A3N1ZTT9</accession>
<dbReference type="Proteomes" id="UP000275749">
    <property type="component" value="Unassembled WGS sequence"/>
</dbReference>
<evidence type="ECO:0000256" key="2">
    <source>
        <dbReference type="ARBA" id="ARBA00022801"/>
    </source>
</evidence>
<gene>
    <name evidence="6" type="ORF">EDD41_1467</name>
</gene>
<feature type="domain" description="Glycoside hydrolase family 3 N-terminal" evidence="5">
    <location>
        <begin position="103"/>
        <end position="420"/>
    </location>
</feature>
<name>A0A3N1ZTT9_9ACTN</name>
<evidence type="ECO:0000256" key="4">
    <source>
        <dbReference type="SAM" id="MobiDB-lite"/>
    </source>
</evidence>
<dbReference type="InterPro" id="IPR050226">
    <property type="entry name" value="NagZ_Beta-hexosaminidase"/>
</dbReference>
<feature type="compositionally biased region" description="Polar residues" evidence="4">
    <location>
        <begin position="74"/>
        <end position="90"/>
    </location>
</feature>
<feature type="region of interest" description="Disordered" evidence="4">
    <location>
        <begin position="43"/>
        <end position="90"/>
    </location>
</feature>
<dbReference type="EMBL" id="RKHG01000001">
    <property type="protein sequence ID" value="ROR54270.1"/>
    <property type="molecule type" value="Genomic_DNA"/>
</dbReference>